<comment type="caution">
    <text evidence="1">The sequence shown here is derived from an EMBL/GenBank/DDBJ whole genome shotgun (WGS) entry which is preliminary data.</text>
</comment>
<evidence type="ECO:0000313" key="1">
    <source>
        <dbReference type="EMBL" id="KKN81574.1"/>
    </source>
</evidence>
<accession>A0A0F9TQE8</accession>
<organism evidence="1">
    <name type="scientific">marine sediment metagenome</name>
    <dbReference type="NCBI Taxonomy" id="412755"/>
    <lineage>
        <taxon>unclassified sequences</taxon>
        <taxon>metagenomes</taxon>
        <taxon>ecological metagenomes</taxon>
    </lineage>
</organism>
<reference evidence="1" key="1">
    <citation type="journal article" date="2015" name="Nature">
        <title>Complex archaea that bridge the gap between prokaryotes and eukaryotes.</title>
        <authorList>
            <person name="Spang A."/>
            <person name="Saw J.H."/>
            <person name="Jorgensen S.L."/>
            <person name="Zaremba-Niedzwiedzka K."/>
            <person name="Martijn J."/>
            <person name="Lind A.E."/>
            <person name="van Eijk R."/>
            <person name="Schleper C."/>
            <person name="Guy L."/>
            <person name="Ettema T.J."/>
        </authorList>
    </citation>
    <scope>NUCLEOTIDE SEQUENCE</scope>
</reference>
<name>A0A0F9TQE8_9ZZZZ</name>
<evidence type="ECO:0008006" key="2">
    <source>
        <dbReference type="Google" id="ProtNLM"/>
    </source>
</evidence>
<protein>
    <recommendedName>
        <fullName evidence="2">Transposase zinc-ribbon domain-containing protein</fullName>
    </recommendedName>
</protein>
<proteinExistence type="predicted"/>
<sequence length="80" mass="9417">MTIGTMIYQLIYNMYDFDEDLTIIFHSGLREALHGTTCPRCGKKILRLENAPHFTSCECGKRFAFRRRRWMNTAREGVRA</sequence>
<dbReference type="EMBL" id="LAZR01000213">
    <property type="protein sequence ID" value="KKN81574.1"/>
    <property type="molecule type" value="Genomic_DNA"/>
</dbReference>
<gene>
    <name evidence="1" type="ORF">LCGC14_0318330</name>
</gene>
<dbReference type="AlphaFoldDB" id="A0A0F9TQE8"/>